<dbReference type="PANTHER" id="PTHR36435">
    <property type="entry name" value="SLR1288 PROTEIN"/>
    <property type="match status" value="1"/>
</dbReference>
<dbReference type="GO" id="GO:0004175">
    <property type="term" value="F:endopeptidase activity"/>
    <property type="evidence" value="ECO:0007669"/>
    <property type="project" value="UniProtKB-ARBA"/>
</dbReference>
<gene>
    <name evidence="3" type="ORF">FXF36_12145</name>
</gene>
<reference evidence="4" key="1">
    <citation type="submission" date="2019-08" db="EMBL/GenBank/DDBJ databases">
        <title>Complete Genome Sequence of the Polysaccharide-Degrading Rumen Bacterium Pseudobutyrivibrio xylanivorans MA3014.</title>
        <authorList>
            <person name="Palevich N."/>
            <person name="Maclean P.H."/>
            <person name="Kelly W.J."/>
            <person name="Leahy S.C."/>
            <person name="Rakonjac J."/>
            <person name="Attwood G.T."/>
        </authorList>
    </citation>
    <scope>NUCLEOTIDE SEQUENCE [LARGE SCALE GENOMIC DNA]</scope>
    <source>
        <strain evidence="4">MA3014</strain>
    </source>
</reference>
<sequence>MRPIRFNRVFQIIYPLTVYFVIYQLGAGLLIDAYGNRYGRLLCLLSAATISIIPMTIIYRASPRLVPEAIRNKRQVLIYLLYVILVVAVGIVTNIILTKSGIVARSSGFEKASSTLTDGSLLIKLLCNVIAVPILEELLVRGIVAGQLCLWYGPVISVVLSSICFGILHNNIVQFIYALIVGIALGVMYVKTKRLSLCMLAHGLINLTVILFS</sequence>
<dbReference type="EMBL" id="CP043028">
    <property type="protein sequence ID" value="QFJ55569.1"/>
    <property type="molecule type" value="Genomic_DNA"/>
</dbReference>
<keyword evidence="1" id="KW-0472">Membrane</keyword>
<feature type="domain" description="CAAX prenyl protease 2/Lysostaphin resistance protein A-like" evidence="2">
    <location>
        <begin position="120"/>
        <end position="207"/>
    </location>
</feature>
<feature type="transmembrane region" description="Helical" evidence="1">
    <location>
        <begin position="37"/>
        <end position="59"/>
    </location>
</feature>
<evidence type="ECO:0000256" key="1">
    <source>
        <dbReference type="SAM" id="Phobius"/>
    </source>
</evidence>
<keyword evidence="3" id="KW-0482">Metalloprotease</keyword>
<dbReference type="Pfam" id="PF02517">
    <property type="entry name" value="Rce1-like"/>
    <property type="match status" value="1"/>
</dbReference>
<dbReference type="PANTHER" id="PTHR36435:SF1">
    <property type="entry name" value="CAAX AMINO TERMINAL PROTEASE FAMILY PROTEIN"/>
    <property type="match status" value="1"/>
</dbReference>
<dbReference type="GO" id="GO:0008237">
    <property type="term" value="F:metallopeptidase activity"/>
    <property type="evidence" value="ECO:0007669"/>
    <property type="project" value="UniProtKB-KW"/>
</dbReference>
<feature type="transmembrane region" description="Helical" evidence="1">
    <location>
        <begin position="12"/>
        <end position="31"/>
    </location>
</feature>
<evidence type="ECO:0000313" key="4">
    <source>
        <dbReference type="Proteomes" id="UP000327030"/>
    </source>
</evidence>
<proteinExistence type="predicted"/>
<feature type="transmembrane region" description="Helical" evidence="1">
    <location>
        <begin position="79"/>
        <end position="97"/>
    </location>
</feature>
<dbReference type="Proteomes" id="UP000327030">
    <property type="component" value="Chromosome 1"/>
</dbReference>
<dbReference type="AlphaFoldDB" id="A0A5P6VUW1"/>
<feature type="transmembrane region" description="Helical" evidence="1">
    <location>
        <begin position="174"/>
        <end position="190"/>
    </location>
</feature>
<name>A0A5P6VUW1_PSEXY</name>
<protein>
    <submittedName>
        <fullName evidence="3">CPBP family intramembrane metalloprotease</fullName>
    </submittedName>
</protein>
<keyword evidence="3" id="KW-0645">Protease</keyword>
<keyword evidence="1" id="KW-1133">Transmembrane helix</keyword>
<evidence type="ECO:0000313" key="3">
    <source>
        <dbReference type="EMBL" id="QFJ55569.1"/>
    </source>
</evidence>
<accession>A0A5P6VUW1</accession>
<evidence type="ECO:0000259" key="2">
    <source>
        <dbReference type="Pfam" id="PF02517"/>
    </source>
</evidence>
<feature type="transmembrane region" description="Helical" evidence="1">
    <location>
        <begin position="195"/>
        <end position="212"/>
    </location>
</feature>
<dbReference type="RefSeq" id="WP_151624460.1">
    <property type="nucleotide sequence ID" value="NZ_CP043028.1"/>
</dbReference>
<dbReference type="OrthoDB" id="9782250at2"/>
<keyword evidence="3" id="KW-0378">Hydrolase</keyword>
<feature type="transmembrane region" description="Helical" evidence="1">
    <location>
        <begin position="149"/>
        <end position="168"/>
    </location>
</feature>
<feature type="transmembrane region" description="Helical" evidence="1">
    <location>
        <begin position="121"/>
        <end position="140"/>
    </location>
</feature>
<dbReference type="InterPro" id="IPR052710">
    <property type="entry name" value="CAAX_protease"/>
</dbReference>
<dbReference type="KEGG" id="pxv:FXF36_12145"/>
<dbReference type="InterPro" id="IPR003675">
    <property type="entry name" value="Rce1/LyrA-like_dom"/>
</dbReference>
<dbReference type="GO" id="GO:0080120">
    <property type="term" value="P:CAAX-box protein maturation"/>
    <property type="evidence" value="ECO:0007669"/>
    <property type="project" value="UniProtKB-ARBA"/>
</dbReference>
<keyword evidence="1" id="KW-0812">Transmembrane</keyword>
<organism evidence="3 4">
    <name type="scientific">Pseudobutyrivibrio xylanivorans</name>
    <dbReference type="NCBI Taxonomy" id="185007"/>
    <lineage>
        <taxon>Bacteria</taxon>
        <taxon>Bacillati</taxon>
        <taxon>Bacillota</taxon>
        <taxon>Clostridia</taxon>
        <taxon>Lachnospirales</taxon>
        <taxon>Lachnospiraceae</taxon>
        <taxon>Pseudobutyrivibrio</taxon>
    </lineage>
</organism>